<keyword evidence="2" id="KW-1185">Reference proteome</keyword>
<dbReference type="EMBL" id="CP059572">
    <property type="protein sequence ID" value="QXJ22884.1"/>
    <property type="molecule type" value="Genomic_DNA"/>
</dbReference>
<sequence>MTITDQWFYPRELEGDLAESGLSPGRIAETLAQTWEYNRSVVPHFTNWDRYLALARLCAVGIVGEVFGDMVDVLSPAPILGYDIDELLDELFGNGAVRDEMAREYRASLLFMTEKSSGRRNSRLMRCYADALAHSPIDWFRLRDCDAMLRFFIAAAIACNDDVAWLGERDYRLVTEMGVGLYDAVAFYKHRAEGEIHNTYAYVGPEVRQAAFRSYREALWALDTQWARTTAGRSAVNFTRLLGGPIHVMMRRYRFVEDGLKLGEPETTQVVALTRKNTKLWYRNDVTSAADERYEAVLAQKDRVLFAGLANMLTRPDTDKCPRCRRRPVYGAEEIGEFGGIEPCPPCRATWQDHLRTFPERARDLLSRASG</sequence>
<name>A0ABX8QY25_9ACTN</name>
<dbReference type="RefSeq" id="WP_231328552.1">
    <property type="nucleotide sequence ID" value="NZ_CP059572.1"/>
</dbReference>
<gene>
    <name evidence="1" type="ORF">AGRA3207_003959</name>
</gene>
<protein>
    <submittedName>
        <fullName evidence="1">Uncharacterized protein</fullName>
    </submittedName>
</protein>
<evidence type="ECO:0000313" key="2">
    <source>
        <dbReference type="Proteomes" id="UP001049518"/>
    </source>
</evidence>
<organism evidence="1 2">
    <name type="scientific">Actinomadura graeca</name>
    <dbReference type="NCBI Taxonomy" id="2750812"/>
    <lineage>
        <taxon>Bacteria</taxon>
        <taxon>Bacillati</taxon>
        <taxon>Actinomycetota</taxon>
        <taxon>Actinomycetes</taxon>
        <taxon>Streptosporangiales</taxon>
        <taxon>Thermomonosporaceae</taxon>
        <taxon>Actinomadura</taxon>
    </lineage>
</organism>
<accession>A0ABX8QY25</accession>
<dbReference type="Proteomes" id="UP001049518">
    <property type="component" value="Chromosome"/>
</dbReference>
<evidence type="ECO:0000313" key="1">
    <source>
        <dbReference type="EMBL" id="QXJ22884.1"/>
    </source>
</evidence>
<reference evidence="1" key="1">
    <citation type="submission" date="2020-07" db="EMBL/GenBank/DDBJ databases">
        <authorList>
            <person name="Tarantini F.S."/>
            <person name="Hong K.W."/>
            <person name="Chan K.G."/>
        </authorList>
    </citation>
    <scope>NUCLEOTIDE SEQUENCE</scope>
    <source>
        <strain evidence="1">32-07</strain>
    </source>
</reference>
<proteinExistence type="predicted"/>